<dbReference type="Gene3D" id="1.10.600.10">
    <property type="entry name" value="Farnesyl Diphosphate Synthase"/>
    <property type="match status" value="2"/>
</dbReference>
<dbReference type="InterPro" id="IPR036965">
    <property type="entry name" value="Terpene_synth_N_sf"/>
</dbReference>
<dbReference type="InterPro" id="IPR005630">
    <property type="entry name" value="Terpene_synthase_metal-bd"/>
</dbReference>
<evidence type="ECO:0008006" key="9">
    <source>
        <dbReference type="Google" id="ProtNLM"/>
    </source>
</evidence>
<dbReference type="AlphaFoldDB" id="A0A8X8YU55"/>
<dbReference type="FunFam" id="1.50.10.130:FF:000001">
    <property type="entry name" value="Isoprene synthase, chloroplastic"/>
    <property type="match status" value="1"/>
</dbReference>
<dbReference type="Gene3D" id="1.50.10.130">
    <property type="entry name" value="Terpene synthase, N-terminal domain"/>
    <property type="match status" value="1"/>
</dbReference>
<keyword evidence="8" id="KW-1185">Reference proteome</keyword>
<comment type="caution">
    <text evidence="7">The sequence shown here is derived from an EMBL/GenBank/DDBJ whole genome shotgun (WGS) entry which is preliminary data.</text>
</comment>
<dbReference type="GO" id="GO:0010333">
    <property type="term" value="F:terpene synthase activity"/>
    <property type="evidence" value="ECO:0007669"/>
    <property type="project" value="InterPro"/>
</dbReference>
<evidence type="ECO:0000256" key="2">
    <source>
        <dbReference type="ARBA" id="ARBA00004721"/>
    </source>
</evidence>
<feature type="domain" description="Terpene synthase N-terminal" evidence="5">
    <location>
        <begin position="3"/>
        <end position="156"/>
    </location>
</feature>
<evidence type="ECO:0000313" key="7">
    <source>
        <dbReference type="EMBL" id="KAG6436190.1"/>
    </source>
</evidence>
<name>A0A8X8YU55_SALSN</name>
<comment type="cofactor">
    <cofactor evidence="1">
        <name>Mg(2+)</name>
        <dbReference type="ChEBI" id="CHEBI:18420"/>
    </cofactor>
</comment>
<evidence type="ECO:0000256" key="3">
    <source>
        <dbReference type="ARBA" id="ARBA00022723"/>
    </source>
</evidence>
<dbReference type="GO" id="GO:0016102">
    <property type="term" value="P:diterpenoid biosynthetic process"/>
    <property type="evidence" value="ECO:0007669"/>
    <property type="project" value="InterPro"/>
</dbReference>
<reference evidence="7" key="1">
    <citation type="submission" date="2018-01" db="EMBL/GenBank/DDBJ databases">
        <authorList>
            <person name="Mao J.F."/>
        </authorList>
    </citation>
    <scope>NUCLEOTIDE SEQUENCE</scope>
    <source>
        <strain evidence="7">Huo1</strain>
        <tissue evidence="7">Leaf</tissue>
    </source>
</reference>
<dbReference type="Proteomes" id="UP000298416">
    <property type="component" value="Unassembled WGS sequence"/>
</dbReference>
<dbReference type="InterPro" id="IPR008949">
    <property type="entry name" value="Isoprenoid_synthase_dom_sf"/>
</dbReference>
<dbReference type="InterPro" id="IPR008930">
    <property type="entry name" value="Terpenoid_cyclase/PrenylTrfase"/>
</dbReference>
<reference evidence="7" key="2">
    <citation type="submission" date="2020-08" db="EMBL/GenBank/DDBJ databases">
        <title>Plant Genome Project.</title>
        <authorList>
            <person name="Zhang R.-G."/>
        </authorList>
    </citation>
    <scope>NUCLEOTIDE SEQUENCE</scope>
    <source>
        <strain evidence="7">Huo1</strain>
        <tissue evidence="7">Leaf</tissue>
    </source>
</reference>
<protein>
    <recommendedName>
        <fullName evidence="9">(-)-germacrene D synthase</fullName>
    </recommendedName>
</protein>
<gene>
    <name evidence="7" type="ORF">SASPL_101075</name>
</gene>
<comment type="pathway">
    <text evidence="2">Secondary metabolite biosynthesis; terpenoid biosynthesis.</text>
</comment>
<feature type="domain" description="Terpene synthase metal-binding" evidence="6">
    <location>
        <begin position="207"/>
        <end position="375"/>
    </location>
</feature>
<evidence type="ECO:0000256" key="4">
    <source>
        <dbReference type="ARBA" id="ARBA00023239"/>
    </source>
</evidence>
<dbReference type="PANTHER" id="PTHR31225:SF221">
    <property type="entry name" value="(-)-GERMACRENE D SYNTHASE"/>
    <property type="match status" value="1"/>
</dbReference>
<dbReference type="SUPFAM" id="SSF48239">
    <property type="entry name" value="Terpenoid cyclases/Protein prenyltransferases"/>
    <property type="match status" value="1"/>
</dbReference>
<organism evidence="7">
    <name type="scientific">Salvia splendens</name>
    <name type="common">Scarlet sage</name>
    <dbReference type="NCBI Taxonomy" id="180675"/>
    <lineage>
        <taxon>Eukaryota</taxon>
        <taxon>Viridiplantae</taxon>
        <taxon>Streptophyta</taxon>
        <taxon>Embryophyta</taxon>
        <taxon>Tracheophyta</taxon>
        <taxon>Spermatophyta</taxon>
        <taxon>Magnoliopsida</taxon>
        <taxon>eudicotyledons</taxon>
        <taxon>Gunneridae</taxon>
        <taxon>Pentapetalae</taxon>
        <taxon>asterids</taxon>
        <taxon>lamiids</taxon>
        <taxon>Lamiales</taxon>
        <taxon>Lamiaceae</taxon>
        <taxon>Nepetoideae</taxon>
        <taxon>Mentheae</taxon>
        <taxon>Salviinae</taxon>
        <taxon>Salvia</taxon>
        <taxon>Salvia subgen. Calosphace</taxon>
        <taxon>core Calosphace</taxon>
    </lineage>
</organism>
<dbReference type="InterPro" id="IPR050148">
    <property type="entry name" value="Terpene_synthase-like"/>
</dbReference>
<dbReference type="Pfam" id="PF01397">
    <property type="entry name" value="Terpene_synth"/>
    <property type="match status" value="1"/>
</dbReference>
<dbReference type="GO" id="GO:0000287">
    <property type="term" value="F:magnesium ion binding"/>
    <property type="evidence" value="ECO:0007669"/>
    <property type="project" value="InterPro"/>
</dbReference>
<dbReference type="SUPFAM" id="SSF48576">
    <property type="entry name" value="Terpenoid synthases"/>
    <property type="match status" value="1"/>
</dbReference>
<keyword evidence="3" id="KW-0479">Metal-binding</keyword>
<evidence type="ECO:0000256" key="1">
    <source>
        <dbReference type="ARBA" id="ARBA00001946"/>
    </source>
</evidence>
<keyword evidence="4" id="KW-0456">Lyase</keyword>
<dbReference type="InterPro" id="IPR001906">
    <property type="entry name" value="Terpene_synth_N"/>
</dbReference>
<dbReference type="PANTHER" id="PTHR31225">
    <property type="entry name" value="OS04G0344100 PROTEIN-RELATED"/>
    <property type="match status" value="1"/>
</dbReference>
<evidence type="ECO:0000259" key="6">
    <source>
        <dbReference type="Pfam" id="PF03936"/>
    </source>
</evidence>
<evidence type="ECO:0000313" key="8">
    <source>
        <dbReference type="Proteomes" id="UP000298416"/>
    </source>
</evidence>
<evidence type="ECO:0000259" key="5">
    <source>
        <dbReference type="Pfam" id="PF01397"/>
    </source>
</evidence>
<dbReference type="EMBL" id="PNBA02000001">
    <property type="protein sequence ID" value="KAG6436190.1"/>
    <property type="molecule type" value="Genomic_DNA"/>
</dbReference>
<sequence>MLEKQKVEVKKLLAQTPDDSTLKMDLINAIQRLGVAYHFSKEIDDSLRKIHHNYESQSSKDKNNVGVLALRFRLLRQHGYRVSCDVFNGLVDKEGNLKESLIDDVEGMLSLYEASNCGINGEDILDKALEFSSSHLRNSLHKTMSTSLSNRVKEALEMPISKSLIRLGAKKFISMYQLDESHNQTLLNFAKLDFNIVQKIHQRELHHITRWDISAAEELPPYMRICYEALLGVYSEMEDEMAKRGQSYRLQYARKEMIKLAGVYMEEAEWCYSKHVPTMDEYMKLALVSGAYMMLSTTSLVGMGDPITQDDFDWITTEPPIVRAASVICRLMDDMVGHGIEAKTTSVDCYMKENGCSKMEAFDEFWKRVKKAWKDINEECLEPRAASMAILVRIVHLARVINLLYVGEDSYGNPKTKTKEMVKMVLVEPVQF</sequence>
<dbReference type="InterPro" id="IPR044814">
    <property type="entry name" value="Terpene_cyclase_plant_C1"/>
</dbReference>
<accession>A0A8X8YU55</accession>
<dbReference type="CDD" id="cd00684">
    <property type="entry name" value="Terpene_cyclase_plant_C1"/>
    <property type="match status" value="1"/>
</dbReference>
<dbReference type="Pfam" id="PF03936">
    <property type="entry name" value="Terpene_synth_C"/>
    <property type="match status" value="1"/>
</dbReference>
<proteinExistence type="predicted"/>